<dbReference type="EMBL" id="MU157853">
    <property type="protein sequence ID" value="KAF9528337.1"/>
    <property type="molecule type" value="Genomic_DNA"/>
</dbReference>
<dbReference type="AlphaFoldDB" id="A0A9P6EFW8"/>
<dbReference type="PROSITE" id="PS00137">
    <property type="entry name" value="SUBTILASE_HIS"/>
    <property type="match status" value="1"/>
</dbReference>
<evidence type="ECO:0000313" key="9">
    <source>
        <dbReference type="EMBL" id="KAF9528337.1"/>
    </source>
</evidence>
<evidence type="ECO:0000256" key="2">
    <source>
        <dbReference type="ARBA" id="ARBA00022670"/>
    </source>
</evidence>
<dbReference type="InterPro" id="IPR010259">
    <property type="entry name" value="S8pro/Inhibitor_I9"/>
</dbReference>
<dbReference type="PANTHER" id="PTHR43806">
    <property type="entry name" value="PEPTIDASE S8"/>
    <property type="match status" value="1"/>
</dbReference>
<evidence type="ECO:0000256" key="5">
    <source>
        <dbReference type="PROSITE-ProRule" id="PRU01240"/>
    </source>
</evidence>
<dbReference type="InterPro" id="IPR015500">
    <property type="entry name" value="Peptidase_S8_subtilisin-rel"/>
</dbReference>
<dbReference type="Pfam" id="PF05922">
    <property type="entry name" value="Inhibitor_I9"/>
    <property type="match status" value="1"/>
</dbReference>
<keyword evidence="2" id="KW-0645">Protease</keyword>
<keyword evidence="6" id="KW-0732">Signal</keyword>
<dbReference type="FunFam" id="3.40.50.200:FF:000007">
    <property type="entry name" value="Subtilisin-like serine protease"/>
    <property type="match status" value="1"/>
</dbReference>
<keyword evidence="4" id="KW-0720">Serine protease</keyword>
<evidence type="ECO:0000259" key="8">
    <source>
        <dbReference type="Pfam" id="PF05922"/>
    </source>
</evidence>
<proteinExistence type="inferred from homology"/>
<dbReference type="Proteomes" id="UP000807306">
    <property type="component" value="Unassembled WGS sequence"/>
</dbReference>
<evidence type="ECO:0000256" key="6">
    <source>
        <dbReference type="SAM" id="SignalP"/>
    </source>
</evidence>
<evidence type="ECO:0000256" key="1">
    <source>
        <dbReference type="ARBA" id="ARBA00011073"/>
    </source>
</evidence>
<accession>A0A9P6EFW8</accession>
<keyword evidence="10" id="KW-1185">Reference proteome</keyword>
<dbReference type="InterPro" id="IPR023828">
    <property type="entry name" value="Peptidase_S8_Ser-AS"/>
</dbReference>
<dbReference type="Pfam" id="PF00082">
    <property type="entry name" value="Peptidase_S8"/>
    <property type="match status" value="1"/>
</dbReference>
<dbReference type="OrthoDB" id="19448at2759"/>
<evidence type="ECO:0000259" key="7">
    <source>
        <dbReference type="Pfam" id="PF00082"/>
    </source>
</evidence>
<feature type="domain" description="Peptidase S8/S53" evidence="7">
    <location>
        <begin position="161"/>
        <end position="356"/>
    </location>
</feature>
<feature type="domain" description="Inhibitor I9" evidence="8">
    <location>
        <begin position="65"/>
        <end position="99"/>
    </location>
</feature>
<protein>
    <submittedName>
        <fullName evidence="9">Serine proteinase 2</fullName>
    </submittedName>
</protein>
<dbReference type="InterPro" id="IPR022398">
    <property type="entry name" value="Peptidase_S8_His-AS"/>
</dbReference>
<dbReference type="SUPFAM" id="SSF52743">
    <property type="entry name" value="Subtilisin-like"/>
    <property type="match status" value="1"/>
</dbReference>
<feature type="chain" id="PRO_5040229676" evidence="6">
    <location>
        <begin position="20"/>
        <end position="378"/>
    </location>
</feature>
<dbReference type="CDD" id="cd04077">
    <property type="entry name" value="Peptidases_S8_PCSK9_ProteinaseK_like"/>
    <property type="match status" value="1"/>
</dbReference>
<dbReference type="Gene3D" id="3.40.50.200">
    <property type="entry name" value="Peptidase S8/S53 domain"/>
    <property type="match status" value="1"/>
</dbReference>
<dbReference type="PRINTS" id="PR00723">
    <property type="entry name" value="SUBTILISIN"/>
</dbReference>
<dbReference type="PROSITE" id="PS51892">
    <property type="entry name" value="SUBTILASE"/>
    <property type="match status" value="1"/>
</dbReference>
<dbReference type="InterPro" id="IPR034193">
    <property type="entry name" value="PCSK9_ProteinaseK-like"/>
</dbReference>
<evidence type="ECO:0000256" key="3">
    <source>
        <dbReference type="ARBA" id="ARBA00022801"/>
    </source>
</evidence>
<dbReference type="InterPro" id="IPR036852">
    <property type="entry name" value="Peptidase_S8/S53_dom_sf"/>
</dbReference>
<sequence length="378" mass="38668">MRFTSVVVLALSLVPPALAAPAPLISVEKFDGQTNGKFIIKFKKEVSTASWYDKLSLHPDSVVEFDLLNGFASHLDTDTLNTLRASKDVEYIAEDGLVHAFDTQTNAPWGLNRISSPAKLLSGSATGAAAYTYTYDPSAGQGVDVYIVVTGLQDDFGGRAKWGKTVGGYNSADGLGHGTHCAGTIGGTQYGVAKKATLIAVKVLDDNGSGTISDMHTQAASTGNPSIVSMSLGGNANTALDDAVTTLIASGVHVVVAAGNESRDAKNVSPARVAAAITVGASDITDAMASFSNFGPIVDVFAPGVSVLSAWKGSNTATNVISGTSMATPHVAGLVAYLIGKDGNDTPAAIAAKVVSLSLKETLTKIPSGTVNDLAHNA</sequence>
<dbReference type="GO" id="GO:0005615">
    <property type="term" value="C:extracellular space"/>
    <property type="evidence" value="ECO:0007669"/>
    <property type="project" value="TreeGrafter"/>
</dbReference>
<feature type="signal peptide" evidence="6">
    <location>
        <begin position="1"/>
        <end position="19"/>
    </location>
</feature>
<dbReference type="InterPro" id="IPR000209">
    <property type="entry name" value="Peptidase_S8/S53_dom"/>
</dbReference>
<dbReference type="InterPro" id="IPR050131">
    <property type="entry name" value="Peptidase_S8_subtilisin-like"/>
</dbReference>
<gene>
    <name evidence="9" type="ORF">CPB83DRAFT_854422</name>
</gene>
<dbReference type="Gene3D" id="3.30.70.80">
    <property type="entry name" value="Peptidase S8 propeptide/proteinase inhibitor I9"/>
    <property type="match status" value="1"/>
</dbReference>
<dbReference type="GO" id="GO:0004252">
    <property type="term" value="F:serine-type endopeptidase activity"/>
    <property type="evidence" value="ECO:0007669"/>
    <property type="project" value="InterPro"/>
</dbReference>
<dbReference type="PANTHER" id="PTHR43806:SF11">
    <property type="entry name" value="CEREVISIN-RELATED"/>
    <property type="match status" value="1"/>
</dbReference>
<dbReference type="InterPro" id="IPR037045">
    <property type="entry name" value="S8pro/Inhibitor_I9_sf"/>
</dbReference>
<evidence type="ECO:0000256" key="4">
    <source>
        <dbReference type="ARBA" id="ARBA00022825"/>
    </source>
</evidence>
<comment type="caution">
    <text evidence="5">Lacks conserved residue(s) required for the propagation of feature annotation.</text>
</comment>
<reference evidence="9" key="1">
    <citation type="submission" date="2020-11" db="EMBL/GenBank/DDBJ databases">
        <authorList>
            <consortium name="DOE Joint Genome Institute"/>
            <person name="Ahrendt S."/>
            <person name="Riley R."/>
            <person name="Andreopoulos W."/>
            <person name="Labutti K."/>
            <person name="Pangilinan J."/>
            <person name="Ruiz-Duenas F.J."/>
            <person name="Barrasa J.M."/>
            <person name="Sanchez-Garcia M."/>
            <person name="Camarero S."/>
            <person name="Miyauchi S."/>
            <person name="Serrano A."/>
            <person name="Linde D."/>
            <person name="Babiker R."/>
            <person name="Drula E."/>
            <person name="Ayuso-Fernandez I."/>
            <person name="Pacheco R."/>
            <person name="Padilla G."/>
            <person name="Ferreira P."/>
            <person name="Barriuso J."/>
            <person name="Kellner H."/>
            <person name="Castanera R."/>
            <person name="Alfaro M."/>
            <person name="Ramirez L."/>
            <person name="Pisabarro A.G."/>
            <person name="Kuo A."/>
            <person name="Tritt A."/>
            <person name="Lipzen A."/>
            <person name="He G."/>
            <person name="Yan M."/>
            <person name="Ng V."/>
            <person name="Cullen D."/>
            <person name="Martin F."/>
            <person name="Rosso M.-N."/>
            <person name="Henrissat B."/>
            <person name="Hibbett D."/>
            <person name="Martinez A.T."/>
            <person name="Grigoriev I.V."/>
        </authorList>
    </citation>
    <scope>NUCLEOTIDE SEQUENCE</scope>
    <source>
        <strain evidence="9">CBS 506.95</strain>
    </source>
</reference>
<keyword evidence="3" id="KW-0378">Hydrolase</keyword>
<name>A0A9P6EFW8_9AGAR</name>
<comment type="caution">
    <text evidence="9">The sequence shown here is derived from an EMBL/GenBank/DDBJ whole genome shotgun (WGS) entry which is preliminary data.</text>
</comment>
<dbReference type="GO" id="GO:0006508">
    <property type="term" value="P:proteolysis"/>
    <property type="evidence" value="ECO:0007669"/>
    <property type="project" value="UniProtKB-KW"/>
</dbReference>
<comment type="similarity">
    <text evidence="1 5">Belongs to the peptidase S8 family.</text>
</comment>
<evidence type="ECO:0000313" key="10">
    <source>
        <dbReference type="Proteomes" id="UP000807306"/>
    </source>
</evidence>
<dbReference type="SUPFAM" id="SSF54897">
    <property type="entry name" value="Protease propeptides/inhibitors"/>
    <property type="match status" value="1"/>
</dbReference>
<dbReference type="PROSITE" id="PS00138">
    <property type="entry name" value="SUBTILASE_SER"/>
    <property type="match status" value="1"/>
</dbReference>
<organism evidence="9 10">
    <name type="scientific">Crepidotus variabilis</name>
    <dbReference type="NCBI Taxonomy" id="179855"/>
    <lineage>
        <taxon>Eukaryota</taxon>
        <taxon>Fungi</taxon>
        <taxon>Dikarya</taxon>
        <taxon>Basidiomycota</taxon>
        <taxon>Agaricomycotina</taxon>
        <taxon>Agaricomycetes</taxon>
        <taxon>Agaricomycetidae</taxon>
        <taxon>Agaricales</taxon>
        <taxon>Agaricineae</taxon>
        <taxon>Crepidotaceae</taxon>
        <taxon>Crepidotus</taxon>
    </lineage>
</organism>